<reference evidence="2 3" key="1">
    <citation type="journal article" date="2001" name="FEMS Microbiol. Lett.">
        <title>Oceanobacillus iheyensis gen. nov., sp. nov., a deep-sea extremely halotolerant and alkaliphilic species isolated from a depth of 1050 m on the Iheya Ridge.</title>
        <authorList>
            <person name="Lu J."/>
            <person name="Nogi Y."/>
            <person name="Takami H."/>
        </authorList>
    </citation>
    <scope>NUCLEOTIDE SEQUENCE [LARGE SCALE GENOMIC DNA]</scope>
    <source>
        <strain evidence="3">DSM 14371 / CIP 107618 / JCM 11309 / KCTC 3954 / HTE831</strain>
    </source>
</reference>
<dbReference type="KEGG" id="oih:OB1266"/>
<evidence type="ECO:0000313" key="3">
    <source>
        <dbReference type="Proteomes" id="UP000000822"/>
    </source>
</evidence>
<dbReference type="HOGENOM" id="CLU_094876_1_1_9"/>
<name>Q8ERN5_OCEIH</name>
<evidence type="ECO:0000313" key="2">
    <source>
        <dbReference type="EMBL" id="BAC13222.1"/>
    </source>
</evidence>
<dbReference type="PANTHER" id="PTHR43664">
    <property type="entry name" value="MONOAMINE OXIDASE-RELATED"/>
    <property type="match status" value="1"/>
</dbReference>
<dbReference type="InterPro" id="IPR029069">
    <property type="entry name" value="HotDog_dom_sf"/>
</dbReference>
<dbReference type="SUPFAM" id="SSF54637">
    <property type="entry name" value="Thioesterase/thiol ester dehydrase-isomerase"/>
    <property type="match status" value="1"/>
</dbReference>
<dbReference type="PANTHER" id="PTHR43664:SF1">
    <property type="entry name" value="BETA-METHYLMALYL-COA DEHYDRATASE"/>
    <property type="match status" value="1"/>
</dbReference>
<dbReference type="eggNOG" id="COG2030">
    <property type="taxonomic scope" value="Bacteria"/>
</dbReference>
<dbReference type="Pfam" id="PF01575">
    <property type="entry name" value="MaoC_dehydratas"/>
    <property type="match status" value="1"/>
</dbReference>
<accession>Q8ERN5</accession>
<dbReference type="RefSeq" id="WP_011065668.1">
    <property type="nucleotide sequence ID" value="NC_004193.1"/>
</dbReference>
<reference evidence="2 3" key="2">
    <citation type="journal article" date="2002" name="Nucleic Acids Res.">
        <title>Genome sequence of Oceanobacillus iheyensis isolated from the Iheya Ridge and its unexpected adaptive capabilities to extreme environments.</title>
        <authorList>
            <person name="Takami H."/>
            <person name="Takaki Y."/>
            <person name="Uchiyama I."/>
        </authorList>
    </citation>
    <scope>NUCLEOTIDE SEQUENCE [LARGE SCALE GENOMIC DNA]</scope>
    <source>
        <strain evidence="3">DSM 14371 / CIP 107618 / JCM 11309 / KCTC 3954 / HTE831</strain>
    </source>
</reference>
<dbReference type="InterPro" id="IPR002539">
    <property type="entry name" value="MaoC-like_dom"/>
</dbReference>
<proteinExistence type="predicted"/>
<dbReference type="Proteomes" id="UP000000822">
    <property type="component" value="Chromosome"/>
</dbReference>
<dbReference type="PhylomeDB" id="Q8ERN5"/>
<dbReference type="OrthoDB" id="9801625at2"/>
<dbReference type="AlphaFoldDB" id="Q8ERN5"/>
<sequence length="141" mass="16133">MKFTELSLGQVFTTKSIKVTKENITRFASEFDPQYMHLDEKKAEEGMFNGIIASGMHTLALSFKLWVEEEIYGEDVIAGTQMNNVKFIKPVFPDDLLFVIVKVIDIKKLKKDQGILTVLLETFNDRDEKVLNVELSAIMKL</sequence>
<protein>
    <submittedName>
        <fullName evidence="2">Hypothetical conserved protein</fullName>
    </submittedName>
</protein>
<organism evidence="2 3">
    <name type="scientific">Oceanobacillus iheyensis (strain DSM 14371 / CIP 107618 / JCM 11309 / KCTC 3954 / HTE831)</name>
    <dbReference type="NCBI Taxonomy" id="221109"/>
    <lineage>
        <taxon>Bacteria</taxon>
        <taxon>Bacillati</taxon>
        <taxon>Bacillota</taxon>
        <taxon>Bacilli</taxon>
        <taxon>Bacillales</taxon>
        <taxon>Bacillaceae</taxon>
        <taxon>Oceanobacillus</taxon>
    </lineage>
</organism>
<evidence type="ECO:0000259" key="1">
    <source>
        <dbReference type="Pfam" id="PF01575"/>
    </source>
</evidence>
<dbReference type="InterPro" id="IPR052342">
    <property type="entry name" value="MCH/BMMD"/>
</dbReference>
<feature type="domain" description="MaoC-like" evidence="1">
    <location>
        <begin position="8"/>
        <end position="113"/>
    </location>
</feature>
<dbReference type="STRING" id="221109.gene:10733506"/>
<dbReference type="Gene3D" id="3.10.129.10">
    <property type="entry name" value="Hotdog Thioesterase"/>
    <property type="match status" value="1"/>
</dbReference>
<dbReference type="EMBL" id="BA000028">
    <property type="protein sequence ID" value="BAC13222.1"/>
    <property type="molecule type" value="Genomic_DNA"/>
</dbReference>
<gene>
    <name evidence="2" type="ordered locus">OB1266</name>
</gene>
<dbReference type="CDD" id="cd03454">
    <property type="entry name" value="YdeM"/>
    <property type="match status" value="1"/>
</dbReference>
<keyword evidence="3" id="KW-1185">Reference proteome</keyword>